<dbReference type="AlphaFoldDB" id="A0A1B7LBU0"/>
<protein>
    <submittedName>
        <fullName evidence="4">Chemotaxis protein</fullName>
    </submittedName>
</protein>
<evidence type="ECO:0000256" key="1">
    <source>
        <dbReference type="ARBA" id="ARBA00023224"/>
    </source>
</evidence>
<dbReference type="GO" id="GO:0016020">
    <property type="term" value="C:membrane"/>
    <property type="evidence" value="ECO:0007669"/>
    <property type="project" value="InterPro"/>
</dbReference>
<evidence type="ECO:0000259" key="3">
    <source>
        <dbReference type="PROSITE" id="PS50111"/>
    </source>
</evidence>
<name>A0A1B7LBU0_9FIRM</name>
<dbReference type="PANTHER" id="PTHR32089:SF112">
    <property type="entry name" value="LYSOZYME-LIKE PROTEIN-RELATED"/>
    <property type="match status" value="1"/>
</dbReference>
<evidence type="ECO:0000256" key="2">
    <source>
        <dbReference type="PROSITE-ProRule" id="PRU00284"/>
    </source>
</evidence>
<proteinExistence type="predicted"/>
<dbReference type="STRING" id="1838280.A6M21_14625"/>
<dbReference type="EMBL" id="LYVF01000188">
    <property type="protein sequence ID" value="OAT79944.1"/>
    <property type="molecule type" value="Genomic_DNA"/>
</dbReference>
<organism evidence="4 5">
    <name type="scientific">Desulfotomaculum copahuensis</name>
    <dbReference type="NCBI Taxonomy" id="1838280"/>
    <lineage>
        <taxon>Bacteria</taxon>
        <taxon>Bacillati</taxon>
        <taxon>Bacillota</taxon>
        <taxon>Clostridia</taxon>
        <taxon>Eubacteriales</taxon>
        <taxon>Desulfotomaculaceae</taxon>
        <taxon>Desulfotomaculum</taxon>
    </lineage>
</organism>
<sequence>MIACALKIAPFIKGLLGDQTGVYLADCEKYIYCNIGVVQLKLRPGDPVLAGSMTARALQTGRRAVARVGGEVYGVPYIGTGYPVTDPETGETVGAFGTTMPVTRQEKLTADAEQLENQVGAIAMATGNLSATAEELAATTETLNNNAQGIREEIKKTDGVVALIQEIAEQTHMLGLNAAIEAARVGEAGRGFNVVAGEIRKLSQETQRSVKDILQTLQKMQQSIIELTQSIEQMAAATQQQAASAQEISASVNELGAIATDLKKQAGDLLN</sequence>
<accession>A0A1B7LBU0</accession>
<dbReference type="InterPro" id="IPR004089">
    <property type="entry name" value="MCPsignal_dom"/>
</dbReference>
<dbReference type="PANTHER" id="PTHR32089">
    <property type="entry name" value="METHYL-ACCEPTING CHEMOTAXIS PROTEIN MCPB"/>
    <property type="match status" value="1"/>
</dbReference>
<evidence type="ECO:0000313" key="4">
    <source>
        <dbReference type="EMBL" id="OAT79944.1"/>
    </source>
</evidence>
<feature type="domain" description="Methyl-accepting transducer" evidence="3">
    <location>
        <begin position="106"/>
        <end position="271"/>
    </location>
</feature>
<gene>
    <name evidence="4" type="ORF">A6M21_14625</name>
</gene>
<dbReference type="GO" id="GO:0007165">
    <property type="term" value="P:signal transduction"/>
    <property type="evidence" value="ECO:0007669"/>
    <property type="project" value="UniProtKB-KW"/>
</dbReference>
<dbReference type="SUPFAM" id="SSF58104">
    <property type="entry name" value="Methyl-accepting chemotaxis protein (MCP) signaling domain"/>
    <property type="match status" value="1"/>
</dbReference>
<reference evidence="4 5" key="1">
    <citation type="submission" date="2016-04" db="EMBL/GenBank/DDBJ databases">
        <authorList>
            <person name="Evans L.H."/>
            <person name="Alamgir A."/>
            <person name="Owens N."/>
            <person name="Weber N.D."/>
            <person name="Virtaneva K."/>
            <person name="Barbian K."/>
            <person name="Babar A."/>
            <person name="Rosenke K."/>
        </authorList>
    </citation>
    <scope>NUCLEOTIDE SEQUENCE [LARGE SCALE GENOMIC DNA]</scope>
    <source>
        <strain evidence="4 5">LMa1</strain>
    </source>
</reference>
<dbReference type="Pfam" id="PF00015">
    <property type="entry name" value="MCPsignal"/>
    <property type="match status" value="1"/>
</dbReference>
<comment type="caution">
    <text evidence="4">The sequence shown here is derived from an EMBL/GenBank/DDBJ whole genome shotgun (WGS) entry which is preliminary data.</text>
</comment>
<dbReference type="Gene3D" id="1.10.287.950">
    <property type="entry name" value="Methyl-accepting chemotaxis protein"/>
    <property type="match status" value="1"/>
</dbReference>
<evidence type="ECO:0000313" key="5">
    <source>
        <dbReference type="Proteomes" id="UP000078532"/>
    </source>
</evidence>
<dbReference type="Proteomes" id="UP000078532">
    <property type="component" value="Unassembled WGS sequence"/>
</dbReference>
<dbReference type="PROSITE" id="PS50111">
    <property type="entry name" value="CHEMOTAXIS_TRANSDUC_2"/>
    <property type="match status" value="1"/>
</dbReference>
<keyword evidence="5" id="KW-1185">Reference proteome</keyword>
<dbReference type="SMART" id="SM00283">
    <property type="entry name" value="MA"/>
    <property type="match status" value="1"/>
</dbReference>
<keyword evidence="1 2" id="KW-0807">Transducer</keyword>